<reference evidence="3" key="1">
    <citation type="submission" date="2025-08" db="UniProtKB">
        <authorList>
            <consortium name="Ensembl"/>
        </authorList>
    </citation>
    <scope>IDENTIFICATION</scope>
</reference>
<dbReference type="KEGG" id="stru:115175588"/>
<dbReference type="OrthoDB" id="10064762at2759"/>
<keyword evidence="1" id="KW-0175">Coiled coil</keyword>
<sequence>MNNLNDPQEWNIRPEQRGGGGGGSDGNKWNYALLVPMIGLAAFRWIWSRESQREVLEVKEKYDKSMQVIRDNMELKYKDTLRENRRETVHLELELEKEKNRVQGYRQAIASQSQQLMEERRRLSQEREALTREKSRLLQAGGAGALLHTALERESESEWHRGAIAALREVEEGLVERQGAFCSILVPREKRLEMEKDLLVRAGRERALAQLDMEAGLKDIFKNDRHCAQYLNTDKRKNGSLMWIYLRYWQLQVTLQKHRRAEATLLGTQSSNL</sequence>
<dbReference type="OMA" id="DPQEWNI"/>
<reference evidence="3" key="2">
    <citation type="submission" date="2025-09" db="UniProtKB">
        <authorList>
            <consortium name="Ensembl"/>
        </authorList>
    </citation>
    <scope>IDENTIFICATION</scope>
</reference>
<feature type="coiled-coil region" evidence="1">
    <location>
        <begin position="81"/>
        <end position="140"/>
    </location>
</feature>
<dbReference type="GeneTree" id="ENSGT00390000008818"/>
<dbReference type="RefSeq" id="XP_029590792.1">
    <property type="nucleotide sequence ID" value="XM_029734932.1"/>
</dbReference>
<dbReference type="CTD" id="792067"/>
<dbReference type="InterPro" id="IPR034607">
    <property type="entry name" value="CCDC127"/>
</dbReference>
<dbReference type="PANTHER" id="PTHR31958:SF2">
    <property type="entry name" value="COILED-COIL DOMAIN-CONTAINING PROTEIN 127"/>
    <property type="match status" value="1"/>
</dbReference>
<feature type="region of interest" description="Disordered" evidence="2">
    <location>
        <begin position="1"/>
        <end position="24"/>
    </location>
</feature>
<evidence type="ECO:0000313" key="4">
    <source>
        <dbReference type="Proteomes" id="UP000472277"/>
    </source>
</evidence>
<organism evidence="3 4">
    <name type="scientific">Salmo trutta</name>
    <name type="common">Brown trout</name>
    <dbReference type="NCBI Taxonomy" id="8032"/>
    <lineage>
        <taxon>Eukaryota</taxon>
        <taxon>Metazoa</taxon>
        <taxon>Chordata</taxon>
        <taxon>Craniata</taxon>
        <taxon>Vertebrata</taxon>
        <taxon>Euteleostomi</taxon>
        <taxon>Actinopterygii</taxon>
        <taxon>Neopterygii</taxon>
        <taxon>Teleostei</taxon>
        <taxon>Protacanthopterygii</taxon>
        <taxon>Salmoniformes</taxon>
        <taxon>Salmonidae</taxon>
        <taxon>Salmoninae</taxon>
        <taxon>Salmo</taxon>
    </lineage>
</organism>
<dbReference type="AlphaFoldDB" id="A0A674CVY8"/>
<dbReference type="InParanoid" id="A0A674CVY8"/>
<keyword evidence="4" id="KW-1185">Reference proteome</keyword>
<dbReference type="PANTHER" id="PTHR31958">
    <property type="entry name" value="COILED-COIL DOMAIN-CONTAINING PROTEIN 127"/>
    <property type="match status" value="1"/>
</dbReference>
<dbReference type="GeneID" id="115175588"/>
<gene>
    <name evidence="3" type="primary">CCDC127</name>
    <name evidence="3" type="synonym">ccdc127b</name>
</gene>
<evidence type="ECO:0000256" key="2">
    <source>
        <dbReference type="SAM" id="MobiDB-lite"/>
    </source>
</evidence>
<dbReference type="Ensembl" id="ENSSTUT00000093520.1">
    <property type="protein sequence ID" value="ENSSTUP00000087885.1"/>
    <property type="gene ID" value="ENSSTUG00000038676.1"/>
</dbReference>
<dbReference type="Proteomes" id="UP000472277">
    <property type="component" value="Chromosome 36"/>
</dbReference>
<protein>
    <submittedName>
        <fullName evidence="3">Coiled-coil domain containing 127b</fullName>
    </submittedName>
</protein>
<proteinExistence type="predicted"/>
<accession>A0A674CVY8</accession>
<evidence type="ECO:0000313" key="3">
    <source>
        <dbReference type="Ensembl" id="ENSSTUP00000087885.1"/>
    </source>
</evidence>
<evidence type="ECO:0000256" key="1">
    <source>
        <dbReference type="SAM" id="Coils"/>
    </source>
</evidence>
<name>A0A674CVY8_SALTR</name>